<reference evidence="1 2" key="1">
    <citation type="submission" date="2023-09" db="EMBL/GenBank/DDBJ databases">
        <authorList>
            <person name="Wang M."/>
        </authorList>
    </citation>
    <scope>NUCLEOTIDE SEQUENCE [LARGE SCALE GENOMIC DNA]</scope>
    <source>
        <strain evidence="1">GT-2023</strain>
        <tissue evidence="1">Liver</tissue>
    </source>
</reference>
<accession>A0ABR3NRE0</accession>
<protein>
    <submittedName>
        <fullName evidence="1">Uncharacterized protein</fullName>
    </submittedName>
</protein>
<dbReference type="Proteomes" id="UP001558613">
    <property type="component" value="Unassembled WGS sequence"/>
</dbReference>
<sequence length="109" mass="12962">MQGRKPLVKWPKSNSKEWETINIELSLILSNITGSAKKKLEKMSDLIYIYGEEKYGVKEQERKKDMPFAPKSRRLHEIQQLVKERRQLKKLWKKATVEERKALTAFKMT</sequence>
<keyword evidence="2" id="KW-1185">Reference proteome</keyword>
<evidence type="ECO:0000313" key="1">
    <source>
        <dbReference type="EMBL" id="KAL1279312.1"/>
    </source>
</evidence>
<organism evidence="1 2">
    <name type="scientific">Cirrhinus molitorella</name>
    <name type="common">mud carp</name>
    <dbReference type="NCBI Taxonomy" id="172907"/>
    <lineage>
        <taxon>Eukaryota</taxon>
        <taxon>Metazoa</taxon>
        <taxon>Chordata</taxon>
        <taxon>Craniata</taxon>
        <taxon>Vertebrata</taxon>
        <taxon>Euteleostomi</taxon>
        <taxon>Actinopterygii</taxon>
        <taxon>Neopterygii</taxon>
        <taxon>Teleostei</taxon>
        <taxon>Ostariophysi</taxon>
        <taxon>Cypriniformes</taxon>
        <taxon>Cyprinidae</taxon>
        <taxon>Labeoninae</taxon>
        <taxon>Labeonini</taxon>
        <taxon>Cirrhinus</taxon>
    </lineage>
</organism>
<evidence type="ECO:0000313" key="2">
    <source>
        <dbReference type="Proteomes" id="UP001558613"/>
    </source>
</evidence>
<comment type="caution">
    <text evidence="1">The sequence shown here is derived from an EMBL/GenBank/DDBJ whole genome shotgun (WGS) entry which is preliminary data.</text>
</comment>
<gene>
    <name evidence="1" type="ORF">QQF64_025985</name>
</gene>
<proteinExistence type="predicted"/>
<name>A0ABR3NRE0_9TELE</name>
<dbReference type="EMBL" id="JAYMGO010000003">
    <property type="protein sequence ID" value="KAL1279312.1"/>
    <property type="molecule type" value="Genomic_DNA"/>
</dbReference>